<name>A0ABS1PHQ1_9ACTN</name>
<dbReference type="RefSeq" id="WP_201847505.1">
    <property type="nucleotide sequence ID" value="NZ_JAERRG010000001.1"/>
</dbReference>
<feature type="region of interest" description="Disordered" evidence="1">
    <location>
        <begin position="1"/>
        <end position="46"/>
    </location>
</feature>
<sequence length="91" mass="9168">MLPTEPPLSLHRLLAPVPPARPQETATATRQTPAPAAAPAKPPTPVGHLLVAGQNQVGNAAVADAAARRSPVMPPPTGAVVLLKPEAAQPS</sequence>
<evidence type="ECO:0000256" key="1">
    <source>
        <dbReference type="SAM" id="MobiDB-lite"/>
    </source>
</evidence>
<protein>
    <submittedName>
        <fullName evidence="2">Uncharacterized protein</fullName>
    </submittedName>
</protein>
<accession>A0ABS1PHQ1</accession>
<gene>
    <name evidence="2" type="ORF">JK364_03915</name>
</gene>
<dbReference type="Proteomes" id="UP000621510">
    <property type="component" value="Unassembled WGS sequence"/>
</dbReference>
<evidence type="ECO:0000313" key="2">
    <source>
        <dbReference type="EMBL" id="MBL1111562.1"/>
    </source>
</evidence>
<proteinExistence type="predicted"/>
<reference evidence="2 3" key="1">
    <citation type="submission" date="2021-01" db="EMBL/GenBank/DDBJ databases">
        <title>WGS of actinomycetes isolated from Thailand.</title>
        <authorList>
            <person name="Thawai C."/>
        </authorList>
    </citation>
    <scope>NUCLEOTIDE SEQUENCE [LARGE SCALE GENOMIC DNA]</scope>
    <source>
        <strain evidence="2 3">CA3R110</strain>
    </source>
</reference>
<comment type="caution">
    <text evidence="2">The sequence shown here is derived from an EMBL/GenBank/DDBJ whole genome shotgun (WGS) entry which is preliminary data.</text>
</comment>
<feature type="compositionally biased region" description="Low complexity" evidence="1">
    <location>
        <begin position="22"/>
        <end position="39"/>
    </location>
</feature>
<keyword evidence="3" id="KW-1185">Reference proteome</keyword>
<organism evidence="2 3">
    <name type="scientific">Streptomyces endocoffeicus</name>
    <dbReference type="NCBI Taxonomy" id="2898945"/>
    <lineage>
        <taxon>Bacteria</taxon>
        <taxon>Bacillati</taxon>
        <taxon>Actinomycetota</taxon>
        <taxon>Actinomycetes</taxon>
        <taxon>Kitasatosporales</taxon>
        <taxon>Streptomycetaceae</taxon>
        <taxon>Streptomyces</taxon>
    </lineage>
</organism>
<evidence type="ECO:0000313" key="3">
    <source>
        <dbReference type="Proteomes" id="UP000621510"/>
    </source>
</evidence>
<dbReference type="EMBL" id="JAERRG010000001">
    <property type="protein sequence ID" value="MBL1111562.1"/>
    <property type="molecule type" value="Genomic_DNA"/>
</dbReference>